<evidence type="ECO:0000313" key="2">
    <source>
        <dbReference type="EMBL" id="KLT40220.1"/>
    </source>
</evidence>
<proteinExistence type="predicted"/>
<accession>A0A0J0XGJ2</accession>
<protein>
    <submittedName>
        <fullName evidence="2">Uncharacterized protein</fullName>
    </submittedName>
</protein>
<name>A0A0J0XGJ2_9TREE</name>
<organism evidence="2 3">
    <name type="scientific">Cutaneotrichosporon oleaginosum</name>
    <dbReference type="NCBI Taxonomy" id="879819"/>
    <lineage>
        <taxon>Eukaryota</taxon>
        <taxon>Fungi</taxon>
        <taxon>Dikarya</taxon>
        <taxon>Basidiomycota</taxon>
        <taxon>Agaricomycotina</taxon>
        <taxon>Tremellomycetes</taxon>
        <taxon>Trichosporonales</taxon>
        <taxon>Trichosporonaceae</taxon>
        <taxon>Cutaneotrichosporon</taxon>
    </lineage>
</organism>
<dbReference type="AlphaFoldDB" id="A0A0J0XGJ2"/>
<evidence type="ECO:0000313" key="3">
    <source>
        <dbReference type="Proteomes" id="UP000053611"/>
    </source>
</evidence>
<evidence type="ECO:0000256" key="1">
    <source>
        <dbReference type="SAM" id="MobiDB-lite"/>
    </source>
</evidence>
<sequence length="272" mass="29002">MRKATPMSLTQSENHTTQHPQLTDTATVVVPDLLPLSIQHVLPVAPELALVLVLENADPHLSVLALDIRLERVPLAAEFLGRAARVAGPAEALERWNGTLAHFAVDGRRALDVRVRRGVALAHEHGCACDDCRGDCAARRVVQRAAARKGRDEQVRVGNEAVVVGIAQFLVDGNHVFEGLGDVDRRARVALPYEVKLKGLGRVGFKHAAVNHLVPPQTGVGVHARVEAAEDLFVVAPALFNVALDDGLAGEGGDGAELFVFGVDEALGLRGE</sequence>
<dbReference type="GeneID" id="28980252"/>
<dbReference type="RefSeq" id="XP_018276711.1">
    <property type="nucleotide sequence ID" value="XM_018419649.1"/>
</dbReference>
<dbReference type="Proteomes" id="UP000053611">
    <property type="component" value="Unassembled WGS sequence"/>
</dbReference>
<feature type="compositionally biased region" description="Polar residues" evidence="1">
    <location>
        <begin position="7"/>
        <end position="23"/>
    </location>
</feature>
<dbReference type="EMBL" id="KQ087239">
    <property type="protein sequence ID" value="KLT40220.1"/>
    <property type="molecule type" value="Genomic_DNA"/>
</dbReference>
<reference evidence="2 3" key="1">
    <citation type="submission" date="2015-03" db="EMBL/GenBank/DDBJ databases">
        <title>Genomics and transcriptomics of the oil-accumulating basidiomycete yeast T. oleaginosus allow insights into substrate utilization and the diverse evolutionary trajectories of mating systems in fungi.</title>
        <authorList>
            <consortium name="DOE Joint Genome Institute"/>
            <person name="Kourist R."/>
            <person name="Kracht O."/>
            <person name="Bracharz F."/>
            <person name="Lipzen A."/>
            <person name="Nolan M."/>
            <person name="Ohm R."/>
            <person name="Grigoriev I."/>
            <person name="Sun S."/>
            <person name="Heitman J."/>
            <person name="Bruck T."/>
            <person name="Nowrousian M."/>
        </authorList>
    </citation>
    <scope>NUCLEOTIDE SEQUENCE [LARGE SCALE GENOMIC DNA]</scope>
    <source>
        <strain evidence="2 3">IBC0246</strain>
    </source>
</reference>
<gene>
    <name evidence="2" type="ORF">CC85DRAFT_161277</name>
</gene>
<keyword evidence="3" id="KW-1185">Reference proteome</keyword>
<feature type="region of interest" description="Disordered" evidence="1">
    <location>
        <begin position="1"/>
        <end position="23"/>
    </location>
</feature>